<evidence type="ECO:0000313" key="3">
    <source>
        <dbReference type="Proteomes" id="UP000729402"/>
    </source>
</evidence>
<reference evidence="2" key="1">
    <citation type="journal article" date="2021" name="bioRxiv">
        <title>Whole Genome Assembly and Annotation of Northern Wild Rice, Zizania palustris L., Supports a Whole Genome Duplication in the Zizania Genus.</title>
        <authorList>
            <person name="Haas M."/>
            <person name="Kono T."/>
            <person name="Macchietto M."/>
            <person name="Millas R."/>
            <person name="McGilp L."/>
            <person name="Shao M."/>
            <person name="Duquette J."/>
            <person name="Hirsch C.N."/>
            <person name="Kimball J."/>
        </authorList>
    </citation>
    <scope>NUCLEOTIDE SEQUENCE</scope>
    <source>
        <tissue evidence="2">Fresh leaf tissue</tissue>
    </source>
</reference>
<dbReference type="Proteomes" id="UP000729402">
    <property type="component" value="Unassembled WGS sequence"/>
</dbReference>
<name>A0A8J5T9H3_ZIZPA</name>
<evidence type="ECO:0000256" key="1">
    <source>
        <dbReference type="SAM" id="Phobius"/>
    </source>
</evidence>
<comment type="caution">
    <text evidence="2">The sequence shown here is derived from an EMBL/GenBank/DDBJ whole genome shotgun (WGS) entry which is preliminary data.</text>
</comment>
<keyword evidence="3" id="KW-1185">Reference proteome</keyword>
<keyword evidence="1" id="KW-0472">Membrane</keyword>
<reference evidence="2" key="2">
    <citation type="submission" date="2021-02" db="EMBL/GenBank/DDBJ databases">
        <authorList>
            <person name="Kimball J.A."/>
            <person name="Haas M.W."/>
            <person name="Macchietto M."/>
            <person name="Kono T."/>
            <person name="Duquette J."/>
            <person name="Shao M."/>
        </authorList>
    </citation>
    <scope>NUCLEOTIDE SEQUENCE</scope>
    <source>
        <tissue evidence="2">Fresh leaf tissue</tissue>
    </source>
</reference>
<organism evidence="2 3">
    <name type="scientific">Zizania palustris</name>
    <name type="common">Northern wild rice</name>
    <dbReference type="NCBI Taxonomy" id="103762"/>
    <lineage>
        <taxon>Eukaryota</taxon>
        <taxon>Viridiplantae</taxon>
        <taxon>Streptophyta</taxon>
        <taxon>Embryophyta</taxon>
        <taxon>Tracheophyta</taxon>
        <taxon>Spermatophyta</taxon>
        <taxon>Magnoliopsida</taxon>
        <taxon>Liliopsida</taxon>
        <taxon>Poales</taxon>
        <taxon>Poaceae</taxon>
        <taxon>BOP clade</taxon>
        <taxon>Oryzoideae</taxon>
        <taxon>Oryzeae</taxon>
        <taxon>Zizaniinae</taxon>
        <taxon>Zizania</taxon>
    </lineage>
</organism>
<gene>
    <name evidence="2" type="ORF">GUJ93_ZPchr0006g45456</name>
</gene>
<dbReference type="AlphaFoldDB" id="A0A8J5T9H3"/>
<sequence length="108" mass="12801">MSNKVLGCVWFDFKINHVKCWQYQYLALPKFGMVGCVMVLWLDVLLKLVCEVSRVAKSWHGRTFWHYLVCYVGTLPEFGNTKIWCGYWLELEANQTCPTLFTTRYMVF</sequence>
<evidence type="ECO:0000313" key="2">
    <source>
        <dbReference type="EMBL" id="KAG8076163.1"/>
    </source>
</evidence>
<keyword evidence="1" id="KW-0812">Transmembrane</keyword>
<protein>
    <submittedName>
        <fullName evidence="2">Uncharacterized protein</fullName>
    </submittedName>
</protein>
<keyword evidence="1" id="KW-1133">Transmembrane helix</keyword>
<dbReference type="EMBL" id="JAAALK010000283">
    <property type="protein sequence ID" value="KAG8076163.1"/>
    <property type="molecule type" value="Genomic_DNA"/>
</dbReference>
<feature type="transmembrane region" description="Helical" evidence="1">
    <location>
        <begin position="31"/>
        <end position="50"/>
    </location>
</feature>
<accession>A0A8J5T9H3</accession>
<proteinExistence type="predicted"/>